<name>A0ABY0IE80_9BACT</name>
<proteinExistence type="predicted"/>
<comment type="caution">
    <text evidence="2">The sequence shown here is derived from an EMBL/GenBank/DDBJ whole genome shotgun (WGS) entry which is preliminary data.</text>
</comment>
<keyword evidence="3" id="KW-1185">Reference proteome</keyword>
<organism evidence="2 3">
    <name type="scientific">Halobacteriovorax vibrionivorans</name>
    <dbReference type="NCBI Taxonomy" id="2152716"/>
    <lineage>
        <taxon>Bacteria</taxon>
        <taxon>Pseudomonadati</taxon>
        <taxon>Bdellovibrionota</taxon>
        <taxon>Bacteriovoracia</taxon>
        <taxon>Bacteriovoracales</taxon>
        <taxon>Halobacteriovoraceae</taxon>
        <taxon>Halobacteriovorax</taxon>
    </lineage>
</organism>
<gene>
    <name evidence="2" type="ORF">DAY19_06095</name>
</gene>
<keyword evidence="1" id="KW-0732">Signal</keyword>
<protein>
    <recommendedName>
        <fullName evidence="4">Transporter</fullName>
    </recommendedName>
</protein>
<sequence>MIKVINFIIFTLLSQSIYASATLTKDGAYELYTSINFYQTSDSFNNKSKSEKYPNNGRFKKYELSYYYLYGLSNTTSLLVKGNILTDLSYKDDFNQLDNTQIGENAIGIKKHIKKYKHGTSAWMATISFPLFDKEKAPRPAAHQSDLEIRYLHDIYSAFKLDFISIETGVNFRLGIPVNQFKLDITIGKWFNNFLPMFHSYFVKSLDESNSNLTNSPLDAEDWDQWKIGPSLAYKLSRTYSIQLGYLNEVWGRNIGNGHSIFISLWCN</sequence>
<evidence type="ECO:0000313" key="3">
    <source>
        <dbReference type="Proteomes" id="UP000443582"/>
    </source>
</evidence>
<dbReference type="EMBL" id="QDKL01000002">
    <property type="protein sequence ID" value="RZF21251.1"/>
    <property type="molecule type" value="Genomic_DNA"/>
</dbReference>
<dbReference type="Proteomes" id="UP000443582">
    <property type="component" value="Unassembled WGS sequence"/>
</dbReference>
<feature type="chain" id="PRO_5046759975" description="Transporter" evidence="1">
    <location>
        <begin position="22"/>
        <end position="268"/>
    </location>
</feature>
<evidence type="ECO:0000313" key="2">
    <source>
        <dbReference type="EMBL" id="RZF21251.1"/>
    </source>
</evidence>
<dbReference type="RefSeq" id="WP_114706318.1">
    <property type="nucleotide sequence ID" value="NZ_QDKL01000002.1"/>
</dbReference>
<evidence type="ECO:0008006" key="4">
    <source>
        <dbReference type="Google" id="ProtNLM"/>
    </source>
</evidence>
<evidence type="ECO:0000256" key="1">
    <source>
        <dbReference type="SAM" id="SignalP"/>
    </source>
</evidence>
<feature type="signal peptide" evidence="1">
    <location>
        <begin position="1"/>
        <end position="21"/>
    </location>
</feature>
<accession>A0ABY0IE80</accession>
<reference evidence="3" key="1">
    <citation type="journal article" date="2019" name="Int. J. Syst. Evol. Microbiol.">
        <title>Halobacteriovorax valvorus sp. nov., a novel prokaryotic predator isolated from coastal seawater of China.</title>
        <authorList>
            <person name="Chen M.-X."/>
        </authorList>
    </citation>
    <scope>NUCLEOTIDE SEQUENCE [LARGE SCALE GENOMIC DNA]</scope>
    <source>
        <strain evidence="3">BL9</strain>
    </source>
</reference>